<dbReference type="EMBL" id="ON529861">
    <property type="protein sequence ID" value="USN16373.1"/>
    <property type="molecule type" value="Genomic_DNA"/>
</dbReference>
<keyword evidence="3" id="KW-1185">Reference proteome</keyword>
<name>A0A9E7SL87_9CAUD</name>
<gene>
    <name evidence="2" type="ORF">PLUTO_00570</name>
</gene>
<keyword evidence="1" id="KW-0472">Membrane</keyword>
<reference evidence="2" key="1">
    <citation type="submission" date="2022-05" db="EMBL/GenBank/DDBJ databases">
        <authorList>
            <person name="Friedrich I."/>
            <person name="Poehlein A."/>
            <person name="Schneider D."/>
            <person name="Hertel R."/>
            <person name="Daniel R."/>
        </authorList>
    </citation>
    <scope>NUCLEOTIDE SEQUENCE</scope>
</reference>
<evidence type="ECO:0000256" key="1">
    <source>
        <dbReference type="SAM" id="Phobius"/>
    </source>
</evidence>
<sequence length="104" mass="11544">MSDDSQHSLGPDITSKTIKVKRAERVVDATERFMLHVLFFVLGVVSTLWTVYSIKSAAEPCKVIQVCSLRDSSAACLKYEDVVNPKWSKWKLKNAAAGGKESLK</sequence>
<evidence type="ECO:0000313" key="3">
    <source>
        <dbReference type="Proteomes" id="UP001056883"/>
    </source>
</evidence>
<evidence type="ECO:0000313" key="2">
    <source>
        <dbReference type="EMBL" id="USN16373.1"/>
    </source>
</evidence>
<protein>
    <submittedName>
        <fullName evidence="2">Uncharacterized protein</fullName>
    </submittedName>
</protein>
<keyword evidence="1" id="KW-0812">Transmembrane</keyword>
<accession>A0A9E7SL87</accession>
<dbReference type="Proteomes" id="UP001056883">
    <property type="component" value="Segment"/>
</dbReference>
<organism evidence="2 3">
    <name type="scientific">Luteibacter phage vB_LflM-Pluto</name>
    <dbReference type="NCBI Taxonomy" id="2948611"/>
    <lineage>
        <taxon>Viruses</taxon>
        <taxon>Duplodnaviria</taxon>
        <taxon>Heunggongvirae</taxon>
        <taxon>Uroviricota</taxon>
        <taxon>Caudoviricetes</taxon>
        <taxon>Lindbergviridae</taxon>
        <taxon>Plutovirus</taxon>
        <taxon>Plutovirus pluto</taxon>
    </lineage>
</organism>
<proteinExistence type="predicted"/>
<feature type="transmembrane region" description="Helical" evidence="1">
    <location>
        <begin position="33"/>
        <end position="52"/>
    </location>
</feature>
<keyword evidence="1" id="KW-1133">Transmembrane helix</keyword>